<gene>
    <name evidence="1" type="ORF">PIB30_024590</name>
</gene>
<reference evidence="1 2" key="1">
    <citation type="journal article" date="2023" name="Plants (Basel)">
        <title>Bridging the Gap: Combining Genomics and Transcriptomics Approaches to Understand Stylosanthes scabra, an Orphan Legume from the Brazilian Caatinga.</title>
        <authorList>
            <person name="Ferreira-Neto J.R.C."/>
            <person name="da Silva M.D."/>
            <person name="Binneck E."/>
            <person name="de Melo N.F."/>
            <person name="da Silva R.H."/>
            <person name="de Melo A.L.T.M."/>
            <person name="Pandolfi V."/>
            <person name="Bustamante F.O."/>
            <person name="Brasileiro-Vidal A.C."/>
            <person name="Benko-Iseppon A.M."/>
        </authorList>
    </citation>
    <scope>NUCLEOTIDE SEQUENCE [LARGE SCALE GENOMIC DNA]</scope>
    <source>
        <tissue evidence="1">Leaves</tissue>
    </source>
</reference>
<protein>
    <recommendedName>
        <fullName evidence="3">DUF4283 domain-containing protein</fullName>
    </recommendedName>
</protein>
<name>A0ABU6UA85_9FABA</name>
<evidence type="ECO:0008006" key="3">
    <source>
        <dbReference type="Google" id="ProtNLM"/>
    </source>
</evidence>
<evidence type="ECO:0000313" key="2">
    <source>
        <dbReference type="Proteomes" id="UP001341840"/>
    </source>
</evidence>
<keyword evidence="2" id="KW-1185">Reference proteome</keyword>
<proteinExistence type="predicted"/>
<dbReference type="EMBL" id="JASCZI010120917">
    <property type="protein sequence ID" value="MED6157585.1"/>
    <property type="molecule type" value="Genomic_DNA"/>
</dbReference>
<evidence type="ECO:0000313" key="1">
    <source>
        <dbReference type="EMBL" id="MED6157585.1"/>
    </source>
</evidence>
<comment type="caution">
    <text evidence="1">The sequence shown here is derived from an EMBL/GenBank/DDBJ whole genome shotgun (WGS) entry which is preliminary data.</text>
</comment>
<dbReference type="Proteomes" id="UP001341840">
    <property type="component" value="Unassembled WGS sequence"/>
</dbReference>
<sequence>MGDRRKVESGTMTIFADNLPLSTTIGWLWRIFGKEGKYRVEALNVIRRLDRWNVWGCNIKLKKARYGRIEERKRNELQGEGTMPIPAKPDDGKGRTFKDVLLNKNIENNVHNLRDDNVVQMFGKSRVELEADEVLNERLSRSLVGETINPMRFQELRTAVMKDWHTMVDMKMMGSWKAVMTFDSLENMIEAEQSPYLLNHFMEVRRWTLREVNRSRRMWLEIHGLPANAWTETNMERIGKVWGSILRVDGGQGGHLNAFRVLVEMNFSPTIQACLSVGIQGEEMQILVKES</sequence>
<organism evidence="1 2">
    <name type="scientific">Stylosanthes scabra</name>
    <dbReference type="NCBI Taxonomy" id="79078"/>
    <lineage>
        <taxon>Eukaryota</taxon>
        <taxon>Viridiplantae</taxon>
        <taxon>Streptophyta</taxon>
        <taxon>Embryophyta</taxon>
        <taxon>Tracheophyta</taxon>
        <taxon>Spermatophyta</taxon>
        <taxon>Magnoliopsida</taxon>
        <taxon>eudicotyledons</taxon>
        <taxon>Gunneridae</taxon>
        <taxon>Pentapetalae</taxon>
        <taxon>rosids</taxon>
        <taxon>fabids</taxon>
        <taxon>Fabales</taxon>
        <taxon>Fabaceae</taxon>
        <taxon>Papilionoideae</taxon>
        <taxon>50 kb inversion clade</taxon>
        <taxon>dalbergioids sensu lato</taxon>
        <taxon>Dalbergieae</taxon>
        <taxon>Pterocarpus clade</taxon>
        <taxon>Stylosanthes</taxon>
    </lineage>
</organism>
<accession>A0ABU6UA85</accession>